<dbReference type="AlphaFoldDB" id="A0A0C3AS40"/>
<dbReference type="STRING" id="1036808.A0A0C3AS40"/>
<dbReference type="EMBL" id="KN822011">
    <property type="protein sequence ID" value="KIM67752.1"/>
    <property type="molecule type" value="Genomic_DNA"/>
</dbReference>
<gene>
    <name evidence="3" type="ORF">SCLCIDRAFT_1209876</name>
</gene>
<dbReference type="PANTHER" id="PTHR14119">
    <property type="entry name" value="HYDROLASE"/>
    <property type="match status" value="1"/>
</dbReference>
<dbReference type="InterPro" id="IPR036380">
    <property type="entry name" value="Isochorismatase-like_sf"/>
</dbReference>
<dbReference type="InterPro" id="IPR000868">
    <property type="entry name" value="Isochorismatase-like_dom"/>
</dbReference>
<evidence type="ECO:0000313" key="3">
    <source>
        <dbReference type="EMBL" id="KIM67752.1"/>
    </source>
</evidence>
<reference evidence="4" key="2">
    <citation type="submission" date="2015-01" db="EMBL/GenBank/DDBJ databases">
        <title>Evolutionary Origins and Diversification of the Mycorrhizal Mutualists.</title>
        <authorList>
            <consortium name="DOE Joint Genome Institute"/>
            <consortium name="Mycorrhizal Genomics Consortium"/>
            <person name="Kohler A."/>
            <person name="Kuo A."/>
            <person name="Nagy L.G."/>
            <person name="Floudas D."/>
            <person name="Copeland A."/>
            <person name="Barry K.W."/>
            <person name="Cichocki N."/>
            <person name="Veneault-Fourrey C."/>
            <person name="LaButti K."/>
            <person name="Lindquist E.A."/>
            <person name="Lipzen A."/>
            <person name="Lundell T."/>
            <person name="Morin E."/>
            <person name="Murat C."/>
            <person name="Riley R."/>
            <person name="Ohm R."/>
            <person name="Sun H."/>
            <person name="Tunlid A."/>
            <person name="Henrissat B."/>
            <person name="Grigoriev I.V."/>
            <person name="Hibbett D.S."/>
            <person name="Martin F."/>
        </authorList>
    </citation>
    <scope>NUCLEOTIDE SEQUENCE [LARGE SCALE GENOMIC DNA]</scope>
    <source>
        <strain evidence="4">Foug A</strain>
    </source>
</reference>
<dbReference type="Gene3D" id="3.40.50.850">
    <property type="entry name" value="Isochorismatase-like"/>
    <property type="match status" value="1"/>
</dbReference>
<dbReference type="HOGENOM" id="CLU_066901_3_0_1"/>
<dbReference type="Pfam" id="PF00857">
    <property type="entry name" value="Isochorismatase"/>
    <property type="match status" value="1"/>
</dbReference>
<accession>A0A0C3AS40</accession>
<evidence type="ECO:0000259" key="2">
    <source>
        <dbReference type="Pfam" id="PF00857"/>
    </source>
</evidence>
<dbReference type="Proteomes" id="UP000053989">
    <property type="component" value="Unassembled WGS sequence"/>
</dbReference>
<evidence type="ECO:0000313" key="4">
    <source>
        <dbReference type="Proteomes" id="UP000053989"/>
    </source>
</evidence>
<dbReference type="InParanoid" id="A0A0C3AS40"/>
<keyword evidence="4" id="KW-1185">Reference proteome</keyword>
<evidence type="ECO:0000256" key="1">
    <source>
        <dbReference type="ARBA" id="ARBA00006336"/>
    </source>
</evidence>
<proteinExistence type="inferred from homology"/>
<protein>
    <recommendedName>
        <fullName evidence="2">Isochorismatase-like domain-containing protein</fullName>
    </recommendedName>
</protein>
<sequence>MPCVKDLLDNRRSIDSVVLFGIESHVCILQTALDLLEQNYQVHVLADGVSSCNREEVPIALAQIQQAGGCVTTSETVVFQFQQTTESPQWKSMFPIMKEEKGNTAKAVRKLVQFRSAL</sequence>
<organism evidence="3 4">
    <name type="scientific">Scleroderma citrinum Foug A</name>
    <dbReference type="NCBI Taxonomy" id="1036808"/>
    <lineage>
        <taxon>Eukaryota</taxon>
        <taxon>Fungi</taxon>
        <taxon>Dikarya</taxon>
        <taxon>Basidiomycota</taxon>
        <taxon>Agaricomycotina</taxon>
        <taxon>Agaricomycetes</taxon>
        <taxon>Agaricomycetidae</taxon>
        <taxon>Boletales</taxon>
        <taxon>Sclerodermatineae</taxon>
        <taxon>Sclerodermataceae</taxon>
        <taxon>Scleroderma</taxon>
    </lineage>
</organism>
<feature type="domain" description="Isochorismatase-like" evidence="2">
    <location>
        <begin position="10"/>
        <end position="75"/>
    </location>
</feature>
<dbReference type="SUPFAM" id="SSF52499">
    <property type="entry name" value="Isochorismatase-like hydrolases"/>
    <property type="match status" value="1"/>
</dbReference>
<comment type="similarity">
    <text evidence="1">Belongs to the isochorismatase family.</text>
</comment>
<dbReference type="InterPro" id="IPR050993">
    <property type="entry name" value="Isochorismatase_domain"/>
</dbReference>
<dbReference type="PANTHER" id="PTHR14119:SF3">
    <property type="entry name" value="ISOCHORISMATASE DOMAIN-CONTAINING PROTEIN 2"/>
    <property type="match status" value="1"/>
</dbReference>
<name>A0A0C3AS40_9AGAM</name>
<dbReference type="OrthoDB" id="269496at2759"/>
<reference evidence="3 4" key="1">
    <citation type="submission" date="2014-04" db="EMBL/GenBank/DDBJ databases">
        <authorList>
            <consortium name="DOE Joint Genome Institute"/>
            <person name="Kuo A."/>
            <person name="Kohler A."/>
            <person name="Nagy L.G."/>
            <person name="Floudas D."/>
            <person name="Copeland A."/>
            <person name="Barry K.W."/>
            <person name="Cichocki N."/>
            <person name="Veneault-Fourrey C."/>
            <person name="LaButti K."/>
            <person name="Lindquist E.A."/>
            <person name="Lipzen A."/>
            <person name="Lundell T."/>
            <person name="Morin E."/>
            <person name="Murat C."/>
            <person name="Sun H."/>
            <person name="Tunlid A."/>
            <person name="Henrissat B."/>
            <person name="Grigoriev I.V."/>
            <person name="Hibbett D.S."/>
            <person name="Martin F."/>
            <person name="Nordberg H.P."/>
            <person name="Cantor M.N."/>
            <person name="Hua S.X."/>
        </authorList>
    </citation>
    <scope>NUCLEOTIDE SEQUENCE [LARGE SCALE GENOMIC DNA]</scope>
    <source>
        <strain evidence="3 4">Foug A</strain>
    </source>
</reference>